<evidence type="ECO:0000256" key="1">
    <source>
        <dbReference type="ARBA" id="ARBA00011028"/>
    </source>
</evidence>
<organism evidence="6 7">
    <name type="scientific">Candidatus Yonathbacteria bacterium RIFCSPHIGHO2_02_FULL_44_14</name>
    <dbReference type="NCBI Taxonomy" id="1802724"/>
    <lineage>
        <taxon>Bacteria</taxon>
        <taxon>Candidatus Yonathiibacteriota</taxon>
    </lineage>
</organism>
<sequence length="312" mass="34811">MLKIILNRKVLLVITIVTLVGGAIFFLSLRIPRSNMQNERIRIVASFYPLSYVANEVGGNLVSVRSLVPAGVEPHDYEPSARDLIEIGNADILIYNGASLEPWVKKWEQGNSPRPKHAINMAAALKGQNVNLIEKNGAIDPHFWLDPIIMKSETEIVRDLLIQIDPAHKDMFYDNAGHFLAALDALDQHFREGLSSCVLRDVIVLHEAFNYIARQYGFSVTSIAGISPDEEPSPRELARIISLVREKGVKYIFSETVASPKFSELIAREVGGTTLVLNPIENLTPDEVQSKEDYISKMEMNLNNLKTAMSCN</sequence>
<evidence type="ECO:0000256" key="5">
    <source>
        <dbReference type="SAM" id="Phobius"/>
    </source>
</evidence>
<feature type="transmembrane region" description="Helical" evidence="5">
    <location>
        <begin position="12"/>
        <end position="31"/>
    </location>
</feature>
<comment type="caution">
    <text evidence="6">The sequence shown here is derived from an EMBL/GenBank/DDBJ whole genome shotgun (WGS) entry which is preliminary data.</text>
</comment>
<evidence type="ECO:0000256" key="4">
    <source>
        <dbReference type="RuleBase" id="RU003512"/>
    </source>
</evidence>
<keyword evidence="5" id="KW-0472">Membrane</keyword>
<gene>
    <name evidence="6" type="ORF">A3D51_01900</name>
</gene>
<dbReference type="GO" id="GO:0046872">
    <property type="term" value="F:metal ion binding"/>
    <property type="evidence" value="ECO:0007669"/>
    <property type="project" value="InterPro"/>
</dbReference>
<dbReference type="PRINTS" id="PR00691">
    <property type="entry name" value="ADHESINB"/>
</dbReference>
<dbReference type="Pfam" id="PF01297">
    <property type="entry name" value="ZnuA"/>
    <property type="match status" value="1"/>
</dbReference>
<dbReference type="InterPro" id="IPR006127">
    <property type="entry name" value="ZnuA-like"/>
</dbReference>
<keyword evidence="5" id="KW-0812">Transmembrane</keyword>
<evidence type="ECO:0000256" key="3">
    <source>
        <dbReference type="ARBA" id="ARBA00022729"/>
    </source>
</evidence>
<evidence type="ECO:0000313" key="7">
    <source>
        <dbReference type="Proteomes" id="UP000179118"/>
    </source>
</evidence>
<comment type="similarity">
    <text evidence="1 4">Belongs to the bacterial solute-binding protein 9 family.</text>
</comment>
<evidence type="ECO:0000256" key="2">
    <source>
        <dbReference type="ARBA" id="ARBA00022448"/>
    </source>
</evidence>
<keyword evidence="5" id="KW-1133">Transmembrane helix</keyword>
<dbReference type="InterPro" id="IPR006129">
    <property type="entry name" value="AdhesinB"/>
</dbReference>
<dbReference type="AlphaFoldDB" id="A0A1G2S7L1"/>
<keyword evidence="2 4" id="KW-0813">Transport</keyword>
<dbReference type="Proteomes" id="UP000179118">
    <property type="component" value="Unassembled WGS sequence"/>
</dbReference>
<name>A0A1G2S7L1_9BACT</name>
<reference evidence="6 7" key="1">
    <citation type="journal article" date="2016" name="Nat. Commun.">
        <title>Thousands of microbial genomes shed light on interconnected biogeochemical processes in an aquifer system.</title>
        <authorList>
            <person name="Anantharaman K."/>
            <person name="Brown C.T."/>
            <person name="Hug L.A."/>
            <person name="Sharon I."/>
            <person name="Castelle C.J."/>
            <person name="Probst A.J."/>
            <person name="Thomas B.C."/>
            <person name="Singh A."/>
            <person name="Wilkins M.J."/>
            <person name="Karaoz U."/>
            <person name="Brodie E.L."/>
            <person name="Williams K.H."/>
            <person name="Hubbard S.S."/>
            <person name="Banfield J.F."/>
        </authorList>
    </citation>
    <scope>NUCLEOTIDE SEQUENCE [LARGE SCALE GENOMIC DNA]</scope>
</reference>
<dbReference type="InterPro" id="IPR006128">
    <property type="entry name" value="Lipoprotein_PsaA-like"/>
</dbReference>
<dbReference type="InterPro" id="IPR050492">
    <property type="entry name" value="Bact_metal-bind_prot9"/>
</dbReference>
<dbReference type="PANTHER" id="PTHR42953:SF3">
    <property type="entry name" value="HIGH-AFFINITY ZINC UPTAKE SYSTEM PROTEIN ZNUA"/>
    <property type="match status" value="1"/>
</dbReference>
<accession>A0A1G2S7L1</accession>
<protein>
    <recommendedName>
        <fullName evidence="8">ABC transporter substrate-binding protein</fullName>
    </recommendedName>
</protein>
<dbReference type="PANTHER" id="PTHR42953">
    <property type="entry name" value="HIGH-AFFINITY ZINC UPTAKE SYSTEM PROTEIN ZNUA-RELATED"/>
    <property type="match status" value="1"/>
</dbReference>
<dbReference type="Gene3D" id="3.40.50.1980">
    <property type="entry name" value="Nitrogenase molybdenum iron protein domain"/>
    <property type="match status" value="2"/>
</dbReference>
<dbReference type="EMBL" id="MHUT01000011">
    <property type="protein sequence ID" value="OHA81085.1"/>
    <property type="molecule type" value="Genomic_DNA"/>
</dbReference>
<dbReference type="GO" id="GO:0007155">
    <property type="term" value="P:cell adhesion"/>
    <property type="evidence" value="ECO:0007669"/>
    <property type="project" value="InterPro"/>
</dbReference>
<keyword evidence="3" id="KW-0732">Signal</keyword>
<evidence type="ECO:0000313" key="6">
    <source>
        <dbReference type="EMBL" id="OHA81085.1"/>
    </source>
</evidence>
<dbReference type="PRINTS" id="PR00690">
    <property type="entry name" value="ADHESNFAMILY"/>
</dbReference>
<proteinExistence type="inferred from homology"/>
<dbReference type="GO" id="GO:0030001">
    <property type="term" value="P:metal ion transport"/>
    <property type="evidence" value="ECO:0007669"/>
    <property type="project" value="InterPro"/>
</dbReference>
<evidence type="ECO:0008006" key="8">
    <source>
        <dbReference type="Google" id="ProtNLM"/>
    </source>
</evidence>
<dbReference type="SUPFAM" id="SSF53807">
    <property type="entry name" value="Helical backbone' metal receptor"/>
    <property type="match status" value="1"/>
</dbReference>